<evidence type="ECO:0000256" key="1">
    <source>
        <dbReference type="ARBA" id="ARBA00093462"/>
    </source>
</evidence>
<reference evidence="4 5" key="1">
    <citation type="submission" date="2016-10" db="EMBL/GenBank/DDBJ databases">
        <authorList>
            <person name="de Groot N.N."/>
        </authorList>
    </citation>
    <scope>NUCLEOTIDE SEQUENCE [LARGE SCALE GENOMIC DNA]</scope>
    <source>
        <strain evidence="4 5">KH1P1</strain>
    </source>
</reference>
<feature type="region of interest" description="Disordered" evidence="2">
    <location>
        <begin position="79"/>
        <end position="102"/>
    </location>
</feature>
<keyword evidence="5" id="KW-1185">Reference proteome</keyword>
<comment type="similarity">
    <text evidence="1">Belongs to the DnaB/DnaD family.</text>
</comment>
<dbReference type="Gene3D" id="1.10.10.630">
    <property type="entry name" value="DnaD domain-like"/>
    <property type="match status" value="2"/>
</dbReference>
<gene>
    <name evidence="4" type="ORF">SAMN04487771_10673</name>
</gene>
<protein>
    <submittedName>
        <fullName evidence="4">DnaD and phage-associated domain-containing protein</fullName>
    </submittedName>
</protein>
<dbReference type="Pfam" id="PF07261">
    <property type="entry name" value="DnaB_2"/>
    <property type="match status" value="2"/>
</dbReference>
<dbReference type="STRING" id="1526.SAMN02910262_02047"/>
<feature type="domain" description="DnaB/C C-terminal" evidence="3">
    <location>
        <begin position="267"/>
        <end position="331"/>
    </location>
</feature>
<dbReference type="RefSeq" id="WP_074650468.1">
    <property type="nucleotide sequence ID" value="NZ_FOIL01000067.1"/>
</dbReference>
<feature type="domain" description="DnaB/C C-terminal" evidence="3">
    <location>
        <begin position="177"/>
        <end position="247"/>
    </location>
</feature>
<evidence type="ECO:0000313" key="4">
    <source>
        <dbReference type="EMBL" id="SET91295.1"/>
    </source>
</evidence>
<dbReference type="InterPro" id="IPR034829">
    <property type="entry name" value="DnaD-like_sf"/>
</dbReference>
<dbReference type="SUPFAM" id="SSF158499">
    <property type="entry name" value="DnaD domain-like"/>
    <property type="match status" value="2"/>
</dbReference>
<dbReference type="InterPro" id="IPR053162">
    <property type="entry name" value="DnaD"/>
</dbReference>
<feature type="region of interest" description="Disordered" evidence="2">
    <location>
        <begin position="133"/>
        <end position="159"/>
    </location>
</feature>
<evidence type="ECO:0000313" key="5">
    <source>
        <dbReference type="Proteomes" id="UP000199820"/>
    </source>
</evidence>
<dbReference type="EMBL" id="FOIL01000067">
    <property type="protein sequence ID" value="SET91295.1"/>
    <property type="molecule type" value="Genomic_DNA"/>
</dbReference>
<dbReference type="InterPro" id="IPR006343">
    <property type="entry name" value="DnaB/C_C"/>
</dbReference>
<organism evidence="4 5">
    <name type="scientific">[Clostridium] aminophilum</name>
    <dbReference type="NCBI Taxonomy" id="1526"/>
    <lineage>
        <taxon>Bacteria</taxon>
        <taxon>Bacillati</taxon>
        <taxon>Bacillota</taxon>
        <taxon>Clostridia</taxon>
        <taxon>Lachnospirales</taxon>
        <taxon>Lachnospiraceae</taxon>
    </lineage>
</organism>
<evidence type="ECO:0000259" key="3">
    <source>
        <dbReference type="Pfam" id="PF07261"/>
    </source>
</evidence>
<sequence length="392" mass="43120">MKFTDQLSAGVTVVSNRFIDECMAGADGNFVKVYLYLLRHGGEDVTCASAADALECTEADVRRAAAYWVKEGVLCPWESGLPGQKSDGPQVEAPAEGTAERDAAAGRNRAAAVFAGTEIPGAAEPAAVSAGEAAFPPADGQNPESLTKRSGGADAAKKQPDMTKLVGNQEYQDLLYVAQRYMKKTFSHTDHMIFANLYQNIGIPAEVLEYLMEYCAQSGHSSMRYAEKIALDWNDRGFRTRAEAENYSANYSKGMFAVMKAFGLNDRRPATAEKQFIDRWLGEYGFPLEVVLEACDRTIARIHKPSFTYADGILKIWRGSGVKTLDDVRTQDEVRAAQESLKGKNTDGRTGADKNAHGRARTRFDNFESHGYDYEDLVWELMDPAGGKRKKD</sequence>
<dbReference type="OrthoDB" id="1652900at2"/>
<dbReference type="AlphaFoldDB" id="A0A1I0I3W1"/>
<evidence type="ECO:0000256" key="2">
    <source>
        <dbReference type="SAM" id="MobiDB-lite"/>
    </source>
</evidence>
<dbReference type="Proteomes" id="UP000199820">
    <property type="component" value="Unassembled WGS sequence"/>
</dbReference>
<dbReference type="NCBIfam" id="TIGR01446">
    <property type="entry name" value="DnaD_dom"/>
    <property type="match status" value="2"/>
</dbReference>
<accession>A0A1I0I3W1</accession>
<dbReference type="PANTHER" id="PTHR37293">
    <property type="entry name" value="PHAGE REPLICATION PROTEIN-RELATED"/>
    <property type="match status" value="1"/>
</dbReference>
<name>A0A1I0I3W1_9FIRM</name>
<proteinExistence type="inferred from homology"/>
<dbReference type="PANTHER" id="PTHR37293:SF5">
    <property type="entry name" value="DNA REPLICATION PROTEIN"/>
    <property type="match status" value="1"/>
</dbReference>